<dbReference type="PANTHER" id="PTHR43639">
    <property type="entry name" value="OXIDOREDUCTASE, SHORT-CHAIN DEHYDROGENASE/REDUCTASE FAMILY (AFU_ORTHOLOGUE AFUA_5G02870)"/>
    <property type="match status" value="1"/>
</dbReference>
<protein>
    <submittedName>
        <fullName evidence="4">Short-chain dehydrogenase/reductase SDR</fullName>
    </submittedName>
</protein>
<dbReference type="InterPro" id="IPR057326">
    <property type="entry name" value="KR_dom"/>
</dbReference>
<keyword evidence="2" id="KW-0560">Oxidoreductase</keyword>
<evidence type="ECO:0000259" key="3">
    <source>
        <dbReference type="SMART" id="SM00822"/>
    </source>
</evidence>
<evidence type="ECO:0000313" key="4">
    <source>
        <dbReference type="EMBL" id="BAL94311.1"/>
    </source>
</evidence>
<dbReference type="GO" id="GO:0016491">
    <property type="term" value="F:oxidoreductase activity"/>
    <property type="evidence" value="ECO:0007669"/>
    <property type="project" value="UniProtKB-KW"/>
</dbReference>
<accession>I0HMS4</accession>
<dbReference type="HOGENOM" id="CLU_010194_1_3_4"/>
<name>I0HMS4_RUBGI</name>
<dbReference type="FunFam" id="3.40.50.720:FF:000084">
    <property type="entry name" value="Short-chain dehydrogenase reductase"/>
    <property type="match status" value="1"/>
</dbReference>
<keyword evidence="5" id="KW-1185">Reference proteome</keyword>
<dbReference type="InterPro" id="IPR002347">
    <property type="entry name" value="SDR_fam"/>
</dbReference>
<dbReference type="Gene3D" id="3.40.50.720">
    <property type="entry name" value="NAD(P)-binding Rossmann-like Domain"/>
    <property type="match status" value="1"/>
</dbReference>
<reference evidence="4 5" key="1">
    <citation type="journal article" date="2012" name="J. Bacteriol.">
        <title>Complete genome sequence of phototrophic betaproteobacterium Rubrivivax gelatinosus IL144.</title>
        <authorList>
            <person name="Nagashima S."/>
            <person name="Kamimura A."/>
            <person name="Shimizu T."/>
            <person name="Nakamura-isaki S."/>
            <person name="Aono E."/>
            <person name="Sakamoto K."/>
            <person name="Ichikawa N."/>
            <person name="Nakazawa H."/>
            <person name="Sekine M."/>
            <person name="Yamazaki S."/>
            <person name="Fujita N."/>
            <person name="Shimada K."/>
            <person name="Hanada S."/>
            <person name="Nagashima K.V.P."/>
        </authorList>
    </citation>
    <scope>NUCLEOTIDE SEQUENCE [LARGE SCALE GENOMIC DNA]</scope>
    <source>
        <strain evidence="5">NBRC 100245 / IL144</strain>
    </source>
</reference>
<dbReference type="EMBL" id="AP012320">
    <property type="protein sequence ID" value="BAL94311.1"/>
    <property type="molecule type" value="Genomic_DNA"/>
</dbReference>
<dbReference type="InterPro" id="IPR036291">
    <property type="entry name" value="NAD(P)-bd_dom_sf"/>
</dbReference>
<gene>
    <name evidence="4" type="ordered locus">RGE_09700</name>
</gene>
<comment type="similarity">
    <text evidence="1">Belongs to the short-chain dehydrogenases/reductases (SDR) family.</text>
</comment>
<dbReference type="eggNOG" id="COG1028">
    <property type="taxonomic scope" value="Bacteria"/>
</dbReference>
<dbReference type="STRING" id="983917.RGE_09700"/>
<dbReference type="Pfam" id="PF13561">
    <property type="entry name" value="adh_short_C2"/>
    <property type="match status" value="1"/>
</dbReference>
<evidence type="ECO:0000256" key="1">
    <source>
        <dbReference type="ARBA" id="ARBA00006484"/>
    </source>
</evidence>
<feature type="domain" description="Ketoreductase" evidence="3">
    <location>
        <begin position="9"/>
        <end position="188"/>
    </location>
</feature>
<dbReference type="PRINTS" id="PR00080">
    <property type="entry name" value="SDRFAMILY"/>
</dbReference>
<sequence>MMNKPLDGKIALVTGASRGIGEAIARRLAADGAELVLHYGSGRAEAEAVAAALRDGGHRVHLLQADLAAADGARRLVDGLKALPLPRVDILVNNAGVAPFATLAETEPEVFDKLLAVNVRSLFFVTQGVLPLMPDGGRVINIGTAVTRAAFPGITAYAASKGFVDVLTLQLAAELGPRGITANVVAPGAIDTRMSTWIHAPGGQETLAQVQALPGIGQPAQVAGVVAFLAGPDGAWTTGQVVDASGGTKL</sequence>
<dbReference type="SMART" id="SM00822">
    <property type="entry name" value="PKS_KR"/>
    <property type="match status" value="1"/>
</dbReference>
<dbReference type="SUPFAM" id="SSF51735">
    <property type="entry name" value="NAD(P)-binding Rossmann-fold domains"/>
    <property type="match status" value="1"/>
</dbReference>
<proteinExistence type="inferred from homology"/>
<evidence type="ECO:0000256" key="2">
    <source>
        <dbReference type="ARBA" id="ARBA00023002"/>
    </source>
</evidence>
<dbReference type="KEGG" id="rge:RGE_09700"/>
<dbReference type="Proteomes" id="UP000007883">
    <property type="component" value="Chromosome"/>
</dbReference>
<dbReference type="PRINTS" id="PR00081">
    <property type="entry name" value="GDHRDH"/>
</dbReference>
<dbReference type="AlphaFoldDB" id="I0HMS4"/>
<dbReference type="PATRIC" id="fig|983917.3.peg.950"/>
<evidence type="ECO:0000313" key="5">
    <source>
        <dbReference type="Proteomes" id="UP000007883"/>
    </source>
</evidence>
<organism evidence="4 5">
    <name type="scientific">Rubrivivax gelatinosus (strain NBRC 100245 / IL144)</name>
    <dbReference type="NCBI Taxonomy" id="983917"/>
    <lineage>
        <taxon>Bacteria</taxon>
        <taxon>Pseudomonadati</taxon>
        <taxon>Pseudomonadota</taxon>
        <taxon>Betaproteobacteria</taxon>
        <taxon>Burkholderiales</taxon>
        <taxon>Sphaerotilaceae</taxon>
        <taxon>Rubrivivax</taxon>
    </lineage>
</organism>
<dbReference type="PANTHER" id="PTHR43639:SF1">
    <property type="entry name" value="SHORT-CHAIN DEHYDROGENASE_REDUCTASE FAMILY PROTEIN"/>
    <property type="match status" value="1"/>
</dbReference>